<evidence type="ECO:0000259" key="5">
    <source>
        <dbReference type="PROSITE" id="PS50089"/>
    </source>
</evidence>
<dbReference type="InterPro" id="IPR017907">
    <property type="entry name" value="Znf_RING_CS"/>
</dbReference>
<keyword evidence="1" id="KW-0479">Metal-binding</keyword>
<protein>
    <recommendedName>
        <fullName evidence="5">RING-type domain-containing protein</fullName>
    </recommendedName>
</protein>
<proteinExistence type="predicted"/>
<evidence type="ECO:0000313" key="6">
    <source>
        <dbReference type="EMBL" id="KAJ8970536.1"/>
    </source>
</evidence>
<gene>
    <name evidence="6" type="ORF">NQ314_001176</name>
</gene>
<dbReference type="Proteomes" id="UP001162156">
    <property type="component" value="Unassembled WGS sequence"/>
</dbReference>
<name>A0AAV8ZVP1_9CUCU</name>
<dbReference type="SUPFAM" id="SSF57850">
    <property type="entry name" value="RING/U-box"/>
    <property type="match status" value="1"/>
</dbReference>
<dbReference type="PROSITE" id="PS00518">
    <property type="entry name" value="ZF_RING_1"/>
    <property type="match status" value="1"/>
</dbReference>
<feature type="domain" description="RING-type" evidence="5">
    <location>
        <begin position="82"/>
        <end position="108"/>
    </location>
</feature>
<keyword evidence="3" id="KW-0862">Zinc</keyword>
<accession>A0AAV8ZVP1</accession>
<comment type="caution">
    <text evidence="6">The sequence shown here is derived from an EMBL/GenBank/DDBJ whole genome shotgun (WGS) entry which is preliminary data.</text>
</comment>
<evidence type="ECO:0000256" key="1">
    <source>
        <dbReference type="ARBA" id="ARBA00022723"/>
    </source>
</evidence>
<dbReference type="GO" id="GO:0005634">
    <property type="term" value="C:nucleus"/>
    <property type="evidence" value="ECO:0007669"/>
    <property type="project" value="UniProtKB-ARBA"/>
</dbReference>
<evidence type="ECO:0000256" key="4">
    <source>
        <dbReference type="PROSITE-ProRule" id="PRU00175"/>
    </source>
</evidence>
<keyword evidence="7" id="KW-1185">Reference proteome</keyword>
<dbReference type="PROSITE" id="PS50089">
    <property type="entry name" value="ZF_RING_2"/>
    <property type="match status" value="1"/>
</dbReference>
<dbReference type="GO" id="GO:0008270">
    <property type="term" value="F:zinc ion binding"/>
    <property type="evidence" value="ECO:0007669"/>
    <property type="project" value="UniProtKB-KW"/>
</dbReference>
<reference evidence="6" key="1">
    <citation type="journal article" date="2023" name="Insect Mol. Biol.">
        <title>Genome sequencing provides insights into the evolution of gene families encoding plant cell wall-degrading enzymes in longhorned beetles.</title>
        <authorList>
            <person name="Shin N.R."/>
            <person name="Okamura Y."/>
            <person name="Kirsch R."/>
            <person name="Pauchet Y."/>
        </authorList>
    </citation>
    <scope>NUCLEOTIDE SEQUENCE</scope>
    <source>
        <strain evidence="6">RBIC_L_NR</strain>
    </source>
</reference>
<dbReference type="InterPro" id="IPR013083">
    <property type="entry name" value="Znf_RING/FYVE/PHD"/>
</dbReference>
<sequence>MGTGSSQFHETFSQILSEEPINSLLSEDIHQLTYQQFLELLGELNLFATGLSVMTISNFLDKVDMGAKSDGSEDVNSRANECCICFERKQEVTLPCAHSYCLPCIEEW</sequence>
<dbReference type="AlphaFoldDB" id="A0AAV8ZVP1"/>
<dbReference type="InterPro" id="IPR001841">
    <property type="entry name" value="Znf_RING"/>
</dbReference>
<evidence type="ECO:0000256" key="3">
    <source>
        <dbReference type="ARBA" id="ARBA00022833"/>
    </source>
</evidence>
<dbReference type="Pfam" id="PF00097">
    <property type="entry name" value="zf-C3HC4"/>
    <property type="match status" value="1"/>
</dbReference>
<dbReference type="EMBL" id="JANEYF010000338">
    <property type="protein sequence ID" value="KAJ8970536.1"/>
    <property type="molecule type" value="Genomic_DNA"/>
</dbReference>
<dbReference type="InterPro" id="IPR018957">
    <property type="entry name" value="Znf_C3HC4_RING-type"/>
</dbReference>
<keyword evidence="2 4" id="KW-0863">Zinc-finger</keyword>
<dbReference type="Gene3D" id="3.30.40.10">
    <property type="entry name" value="Zinc/RING finger domain, C3HC4 (zinc finger)"/>
    <property type="match status" value="1"/>
</dbReference>
<evidence type="ECO:0000256" key="2">
    <source>
        <dbReference type="ARBA" id="ARBA00022771"/>
    </source>
</evidence>
<evidence type="ECO:0000313" key="7">
    <source>
        <dbReference type="Proteomes" id="UP001162156"/>
    </source>
</evidence>
<organism evidence="6 7">
    <name type="scientific">Rhamnusium bicolor</name>
    <dbReference type="NCBI Taxonomy" id="1586634"/>
    <lineage>
        <taxon>Eukaryota</taxon>
        <taxon>Metazoa</taxon>
        <taxon>Ecdysozoa</taxon>
        <taxon>Arthropoda</taxon>
        <taxon>Hexapoda</taxon>
        <taxon>Insecta</taxon>
        <taxon>Pterygota</taxon>
        <taxon>Neoptera</taxon>
        <taxon>Endopterygota</taxon>
        <taxon>Coleoptera</taxon>
        <taxon>Polyphaga</taxon>
        <taxon>Cucujiformia</taxon>
        <taxon>Chrysomeloidea</taxon>
        <taxon>Cerambycidae</taxon>
        <taxon>Lepturinae</taxon>
        <taxon>Rhagiini</taxon>
        <taxon>Rhamnusium</taxon>
    </lineage>
</organism>